<dbReference type="STRING" id="683125.SAMN05660206_10377"/>
<feature type="transmembrane region" description="Helical" evidence="1">
    <location>
        <begin position="131"/>
        <end position="148"/>
    </location>
</feature>
<dbReference type="Proteomes" id="UP000198785">
    <property type="component" value="Unassembled WGS sequence"/>
</dbReference>
<evidence type="ECO:0000256" key="1">
    <source>
        <dbReference type="SAM" id="Phobius"/>
    </source>
</evidence>
<dbReference type="RefSeq" id="WP_093364185.1">
    <property type="nucleotide sequence ID" value="NZ_FOZZ01000003.1"/>
</dbReference>
<proteinExistence type="predicted"/>
<gene>
    <name evidence="2" type="ORF">SAMN05660206_10377</name>
</gene>
<evidence type="ECO:0008006" key="4">
    <source>
        <dbReference type="Google" id="ProtNLM"/>
    </source>
</evidence>
<feature type="transmembrane region" description="Helical" evidence="1">
    <location>
        <begin position="160"/>
        <end position="182"/>
    </location>
</feature>
<dbReference type="EMBL" id="FOZZ01000003">
    <property type="protein sequence ID" value="SFS59498.1"/>
    <property type="molecule type" value="Genomic_DNA"/>
</dbReference>
<feature type="transmembrane region" description="Helical" evidence="1">
    <location>
        <begin position="228"/>
        <end position="251"/>
    </location>
</feature>
<dbReference type="InterPro" id="IPR022134">
    <property type="entry name" value="DUF3667"/>
</dbReference>
<organism evidence="2 3">
    <name type="scientific">Sphingobacterium wenxiniae</name>
    <dbReference type="NCBI Taxonomy" id="683125"/>
    <lineage>
        <taxon>Bacteria</taxon>
        <taxon>Pseudomonadati</taxon>
        <taxon>Bacteroidota</taxon>
        <taxon>Sphingobacteriia</taxon>
        <taxon>Sphingobacteriales</taxon>
        <taxon>Sphingobacteriaceae</taxon>
        <taxon>Sphingobacterium</taxon>
    </lineage>
</organism>
<keyword evidence="1" id="KW-0472">Membrane</keyword>
<sequence>MDAKEHHACLNCGTELSSSYCPNCGQKASIHRYSIKHLIAHDFVHGVFHFDKGFLYTLKELFTRTGHSVREFIQGKRSKNFNIFTFLVLILTASHFLGAYNSFELSELYDNENSKSFMTTYQNFSSENPRLVAFMLIPIYALCSFLIFRRSKQNFTEHIVLNAFKASGEFIIGLTFTTLAIFYQSKEVLITALGIVSLLNFLYTVWFYRQYFSVFGYTKGKLIFRSILCAIAPQFVGGIIGGVIGIVTAAVK</sequence>
<name>A0A1I6R4S5_9SPHI</name>
<feature type="transmembrane region" description="Helical" evidence="1">
    <location>
        <begin position="80"/>
        <end position="100"/>
    </location>
</feature>
<keyword evidence="1" id="KW-0812">Transmembrane</keyword>
<keyword evidence="3" id="KW-1185">Reference proteome</keyword>
<dbReference type="OrthoDB" id="7446256at2"/>
<keyword evidence="1" id="KW-1133">Transmembrane helix</keyword>
<evidence type="ECO:0000313" key="2">
    <source>
        <dbReference type="EMBL" id="SFS59498.1"/>
    </source>
</evidence>
<dbReference type="Pfam" id="PF12412">
    <property type="entry name" value="DUF3667"/>
    <property type="match status" value="1"/>
</dbReference>
<protein>
    <recommendedName>
        <fullName evidence="4">DUF3667 domain-containing protein</fullName>
    </recommendedName>
</protein>
<reference evidence="2 3" key="1">
    <citation type="submission" date="2016-10" db="EMBL/GenBank/DDBJ databases">
        <authorList>
            <person name="de Groot N.N."/>
        </authorList>
    </citation>
    <scope>NUCLEOTIDE SEQUENCE [LARGE SCALE GENOMIC DNA]</scope>
    <source>
        <strain evidence="2 3">DSM 22789</strain>
    </source>
</reference>
<accession>A0A1I6R4S5</accession>
<evidence type="ECO:0000313" key="3">
    <source>
        <dbReference type="Proteomes" id="UP000198785"/>
    </source>
</evidence>
<dbReference type="AlphaFoldDB" id="A0A1I6R4S5"/>
<feature type="transmembrane region" description="Helical" evidence="1">
    <location>
        <begin position="188"/>
        <end position="208"/>
    </location>
</feature>